<sequence length="430" mass="48293">MATDSQGPELSSVGEATIITLPEDAFYALAWVILAACTVAFGTRLYIRHACFRRLLVDDYLMLVALCMLGTVAVLVQVYVRYGYQLQAFQQGDMSQFGPDSFQDYSKAFMAMGVSVVVEMLGIFIVKLTFLLFFRRLGAKVDWFTRMWWGVLLFTIAVTVAQFGVQDYRCFFGGADYIFTSGGCNSPDSLLRVFISSVVSVTADAVSDVLILCLPVIILWRSRIEIRKKIILTFVFGLASLTIAITIVRGSIFHNAFDADGRITKSSQSITFTWFWWYCEFGVSFLISCIVSFRSLFVQRRNRSLDRQEKQRHGQGPRSGGRRDWRARIYRLHDSVLDTAKTLDGWHAGDSGTTLAMHNQLPDVPPGLMTVDFNDDGNWKKKTREGQVDSSLSGGAPRLGAELDRDSSSTYSLEMARNGLATIHRRTLTY</sequence>
<feature type="transmembrane region" description="Helical" evidence="7">
    <location>
        <begin position="59"/>
        <end position="80"/>
    </location>
</feature>
<keyword evidence="4 7" id="KW-0472">Membrane</keyword>
<comment type="subcellular location">
    <subcellularLocation>
        <location evidence="1">Membrane</location>
        <topology evidence="1">Multi-pass membrane protein</topology>
    </subcellularLocation>
</comment>
<feature type="transmembrane region" description="Helical" evidence="7">
    <location>
        <begin position="230"/>
        <end position="254"/>
    </location>
</feature>
<organism evidence="9 10">
    <name type="scientific">Apiospora aurea</name>
    <dbReference type="NCBI Taxonomy" id="335848"/>
    <lineage>
        <taxon>Eukaryota</taxon>
        <taxon>Fungi</taxon>
        <taxon>Dikarya</taxon>
        <taxon>Ascomycota</taxon>
        <taxon>Pezizomycotina</taxon>
        <taxon>Sordariomycetes</taxon>
        <taxon>Xylariomycetidae</taxon>
        <taxon>Amphisphaeriales</taxon>
        <taxon>Apiosporaceae</taxon>
        <taxon>Apiospora</taxon>
    </lineage>
</organism>
<accession>A0ABR1QTF1</accession>
<keyword evidence="2 7" id="KW-0812">Transmembrane</keyword>
<dbReference type="Pfam" id="PF20684">
    <property type="entry name" value="Fung_rhodopsin"/>
    <property type="match status" value="1"/>
</dbReference>
<feature type="domain" description="Rhodopsin" evidence="8">
    <location>
        <begin position="44"/>
        <end position="298"/>
    </location>
</feature>
<evidence type="ECO:0000256" key="1">
    <source>
        <dbReference type="ARBA" id="ARBA00004141"/>
    </source>
</evidence>
<evidence type="ECO:0000313" key="9">
    <source>
        <dbReference type="EMBL" id="KAK7965879.1"/>
    </source>
</evidence>
<evidence type="ECO:0000259" key="8">
    <source>
        <dbReference type="Pfam" id="PF20684"/>
    </source>
</evidence>
<dbReference type="GeneID" id="92069440"/>
<keyword evidence="10" id="KW-1185">Reference proteome</keyword>
<dbReference type="EMBL" id="JAQQWE010000001">
    <property type="protein sequence ID" value="KAK7965879.1"/>
    <property type="molecule type" value="Genomic_DNA"/>
</dbReference>
<dbReference type="InterPro" id="IPR049326">
    <property type="entry name" value="Rhodopsin_dom_fungi"/>
</dbReference>
<evidence type="ECO:0000256" key="2">
    <source>
        <dbReference type="ARBA" id="ARBA00022692"/>
    </source>
</evidence>
<keyword evidence="3 7" id="KW-1133">Transmembrane helix</keyword>
<dbReference type="PANTHER" id="PTHR33048:SF47">
    <property type="entry name" value="INTEGRAL MEMBRANE PROTEIN-RELATED"/>
    <property type="match status" value="1"/>
</dbReference>
<feature type="transmembrane region" description="Helical" evidence="7">
    <location>
        <begin position="193"/>
        <end position="218"/>
    </location>
</feature>
<feature type="transmembrane region" description="Helical" evidence="7">
    <location>
        <begin position="108"/>
        <end position="134"/>
    </location>
</feature>
<dbReference type="RefSeq" id="XP_066705271.1">
    <property type="nucleotide sequence ID" value="XM_066836378.1"/>
</dbReference>
<evidence type="ECO:0000256" key="3">
    <source>
        <dbReference type="ARBA" id="ARBA00022989"/>
    </source>
</evidence>
<proteinExistence type="inferred from homology"/>
<comment type="similarity">
    <text evidence="5">Belongs to the SAT4 family.</text>
</comment>
<dbReference type="Proteomes" id="UP001391051">
    <property type="component" value="Unassembled WGS sequence"/>
</dbReference>
<feature type="region of interest" description="Disordered" evidence="6">
    <location>
        <begin position="382"/>
        <end position="403"/>
    </location>
</feature>
<feature type="transmembrane region" description="Helical" evidence="7">
    <location>
        <begin position="146"/>
        <end position="165"/>
    </location>
</feature>
<dbReference type="InterPro" id="IPR052337">
    <property type="entry name" value="SAT4-like"/>
</dbReference>
<evidence type="ECO:0000256" key="5">
    <source>
        <dbReference type="ARBA" id="ARBA00038359"/>
    </source>
</evidence>
<protein>
    <recommendedName>
        <fullName evidence="8">Rhodopsin domain-containing protein</fullName>
    </recommendedName>
</protein>
<name>A0ABR1QTF1_9PEZI</name>
<evidence type="ECO:0000256" key="4">
    <source>
        <dbReference type="ARBA" id="ARBA00023136"/>
    </source>
</evidence>
<dbReference type="PANTHER" id="PTHR33048">
    <property type="entry name" value="PTH11-LIKE INTEGRAL MEMBRANE PROTEIN (AFU_ORTHOLOGUE AFUA_5G11245)"/>
    <property type="match status" value="1"/>
</dbReference>
<reference evidence="9 10" key="1">
    <citation type="submission" date="2023-01" db="EMBL/GenBank/DDBJ databases">
        <title>Analysis of 21 Apiospora genomes using comparative genomics revels a genus with tremendous synthesis potential of carbohydrate active enzymes and secondary metabolites.</title>
        <authorList>
            <person name="Sorensen T."/>
        </authorList>
    </citation>
    <scope>NUCLEOTIDE SEQUENCE [LARGE SCALE GENOMIC DNA]</scope>
    <source>
        <strain evidence="9 10">CBS 24483</strain>
    </source>
</reference>
<evidence type="ECO:0000313" key="10">
    <source>
        <dbReference type="Proteomes" id="UP001391051"/>
    </source>
</evidence>
<evidence type="ECO:0000256" key="7">
    <source>
        <dbReference type="SAM" id="Phobius"/>
    </source>
</evidence>
<feature type="transmembrane region" description="Helical" evidence="7">
    <location>
        <begin position="25"/>
        <end position="47"/>
    </location>
</feature>
<feature type="transmembrane region" description="Helical" evidence="7">
    <location>
        <begin position="274"/>
        <end position="297"/>
    </location>
</feature>
<gene>
    <name evidence="9" type="ORF">PG986_000156</name>
</gene>
<evidence type="ECO:0000256" key="6">
    <source>
        <dbReference type="SAM" id="MobiDB-lite"/>
    </source>
</evidence>
<comment type="caution">
    <text evidence="9">The sequence shown here is derived from an EMBL/GenBank/DDBJ whole genome shotgun (WGS) entry which is preliminary data.</text>
</comment>